<proteinExistence type="predicted"/>
<keyword evidence="2" id="KW-1185">Reference proteome</keyword>
<protein>
    <submittedName>
        <fullName evidence="1">Uncharacterized protein</fullName>
    </submittedName>
</protein>
<evidence type="ECO:0000313" key="1">
    <source>
        <dbReference type="EMBL" id="KAK0479738.1"/>
    </source>
</evidence>
<dbReference type="AlphaFoldDB" id="A0AA39PA94"/>
<organism evidence="1 2">
    <name type="scientific">Armillaria novae-zelandiae</name>
    <dbReference type="NCBI Taxonomy" id="153914"/>
    <lineage>
        <taxon>Eukaryota</taxon>
        <taxon>Fungi</taxon>
        <taxon>Dikarya</taxon>
        <taxon>Basidiomycota</taxon>
        <taxon>Agaricomycotina</taxon>
        <taxon>Agaricomycetes</taxon>
        <taxon>Agaricomycetidae</taxon>
        <taxon>Agaricales</taxon>
        <taxon>Marasmiineae</taxon>
        <taxon>Physalacriaceae</taxon>
        <taxon>Armillaria</taxon>
    </lineage>
</organism>
<name>A0AA39PA94_9AGAR</name>
<reference evidence="1" key="1">
    <citation type="submission" date="2023-06" db="EMBL/GenBank/DDBJ databases">
        <authorList>
            <consortium name="Lawrence Berkeley National Laboratory"/>
            <person name="Ahrendt S."/>
            <person name="Sahu N."/>
            <person name="Indic B."/>
            <person name="Wong-Bajracharya J."/>
            <person name="Merenyi Z."/>
            <person name="Ke H.-M."/>
            <person name="Monk M."/>
            <person name="Kocsube S."/>
            <person name="Drula E."/>
            <person name="Lipzen A."/>
            <person name="Balint B."/>
            <person name="Henrissat B."/>
            <person name="Andreopoulos B."/>
            <person name="Martin F.M."/>
            <person name="Harder C.B."/>
            <person name="Rigling D."/>
            <person name="Ford K.L."/>
            <person name="Foster G.D."/>
            <person name="Pangilinan J."/>
            <person name="Papanicolaou A."/>
            <person name="Barry K."/>
            <person name="LaButti K."/>
            <person name="Viragh M."/>
            <person name="Koriabine M."/>
            <person name="Yan M."/>
            <person name="Riley R."/>
            <person name="Champramary S."/>
            <person name="Plett K.L."/>
            <person name="Tsai I.J."/>
            <person name="Slot J."/>
            <person name="Sipos G."/>
            <person name="Plett J."/>
            <person name="Nagy L.G."/>
            <person name="Grigoriev I.V."/>
        </authorList>
    </citation>
    <scope>NUCLEOTIDE SEQUENCE</scope>
    <source>
        <strain evidence="1">ICMP 16352</strain>
    </source>
</reference>
<dbReference type="Proteomes" id="UP001175227">
    <property type="component" value="Unassembled WGS sequence"/>
</dbReference>
<sequence length="270" mass="29977">MGVTITTILLPTTQQRLTPSSSGVTSSLSLVLSSTTLRKKNCCLKPTFLHCCQLFGLSCSLLFDDLKKLLLLGTCAFLVSLSTSSIGGTLNIRPRPCICCQLFPFFLVISYAFFVSLSTSSIGGTSNIRPHPCICCQLFFFFTLSFPKPSLYLCRPPVIGGTSNIRPHPCICCQLFFFFTLSFPKPSLYLCRPPVIGGTSNIRPHPCICCQLFFFPLVIWRLRTSLLVIGRVLLLHLLSLGDDASRSPFASLEHYFVSYAWRANTVCRFP</sequence>
<dbReference type="EMBL" id="JAUEPR010000011">
    <property type="protein sequence ID" value="KAK0479738.1"/>
    <property type="molecule type" value="Genomic_DNA"/>
</dbReference>
<gene>
    <name evidence="1" type="ORF">IW261DRAFT_1593694</name>
</gene>
<evidence type="ECO:0000313" key="2">
    <source>
        <dbReference type="Proteomes" id="UP001175227"/>
    </source>
</evidence>
<comment type="caution">
    <text evidence="1">The sequence shown here is derived from an EMBL/GenBank/DDBJ whole genome shotgun (WGS) entry which is preliminary data.</text>
</comment>
<accession>A0AA39PA94</accession>